<accession>A0A067RL90</accession>
<evidence type="ECO:0000313" key="3">
    <source>
        <dbReference type="Proteomes" id="UP000027135"/>
    </source>
</evidence>
<organism evidence="2 3">
    <name type="scientific">Zootermopsis nevadensis</name>
    <name type="common">Dampwood termite</name>
    <dbReference type="NCBI Taxonomy" id="136037"/>
    <lineage>
        <taxon>Eukaryota</taxon>
        <taxon>Metazoa</taxon>
        <taxon>Ecdysozoa</taxon>
        <taxon>Arthropoda</taxon>
        <taxon>Hexapoda</taxon>
        <taxon>Insecta</taxon>
        <taxon>Pterygota</taxon>
        <taxon>Neoptera</taxon>
        <taxon>Polyneoptera</taxon>
        <taxon>Dictyoptera</taxon>
        <taxon>Blattodea</taxon>
        <taxon>Blattoidea</taxon>
        <taxon>Termitoidae</taxon>
        <taxon>Termopsidae</taxon>
        <taxon>Zootermopsis</taxon>
    </lineage>
</organism>
<keyword evidence="3" id="KW-1185">Reference proteome</keyword>
<gene>
    <name evidence="2" type="ORF">L798_11357</name>
</gene>
<protein>
    <submittedName>
        <fullName evidence="2">Uncharacterized protein</fullName>
    </submittedName>
</protein>
<dbReference type="Proteomes" id="UP000027135">
    <property type="component" value="Unassembled WGS sequence"/>
</dbReference>
<dbReference type="EMBL" id="KK852444">
    <property type="protein sequence ID" value="KDR23783.1"/>
    <property type="molecule type" value="Genomic_DNA"/>
</dbReference>
<dbReference type="AlphaFoldDB" id="A0A067RL90"/>
<sequence length="166" mass="18580">MTIPVIIAYLCDKLQVKIAGDDQIKKYNGIGGINKKKPVPFKSVTQYKKTVLEDETPRPLNILNKYEDHFSTTKAIMNKLLSQYLLPKDTEADEVDAEGLGSLFEEQRPSSEDSDDSGNDPGPGSRRERYKGILHHPQGNDLVGLPQSRSIPRHDLTLLPRELIGL</sequence>
<evidence type="ECO:0000256" key="1">
    <source>
        <dbReference type="SAM" id="MobiDB-lite"/>
    </source>
</evidence>
<proteinExistence type="predicted"/>
<reference evidence="2 3" key="1">
    <citation type="journal article" date="2014" name="Nat. Commun.">
        <title>Molecular traces of alternative social organization in a termite genome.</title>
        <authorList>
            <person name="Terrapon N."/>
            <person name="Li C."/>
            <person name="Robertson H.M."/>
            <person name="Ji L."/>
            <person name="Meng X."/>
            <person name="Booth W."/>
            <person name="Chen Z."/>
            <person name="Childers C.P."/>
            <person name="Glastad K.M."/>
            <person name="Gokhale K."/>
            <person name="Gowin J."/>
            <person name="Gronenberg W."/>
            <person name="Hermansen R.A."/>
            <person name="Hu H."/>
            <person name="Hunt B.G."/>
            <person name="Huylmans A.K."/>
            <person name="Khalil S.M."/>
            <person name="Mitchell R.D."/>
            <person name="Munoz-Torres M.C."/>
            <person name="Mustard J.A."/>
            <person name="Pan H."/>
            <person name="Reese J.T."/>
            <person name="Scharf M.E."/>
            <person name="Sun F."/>
            <person name="Vogel H."/>
            <person name="Xiao J."/>
            <person name="Yang W."/>
            <person name="Yang Z."/>
            <person name="Yang Z."/>
            <person name="Zhou J."/>
            <person name="Zhu J."/>
            <person name="Brent C.S."/>
            <person name="Elsik C.G."/>
            <person name="Goodisman M.A."/>
            <person name="Liberles D.A."/>
            <person name="Roe R.M."/>
            <person name="Vargo E.L."/>
            <person name="Vilcinskas A."/>
            <person name="Wang J."/>
            <person name="Bornberg-Bauer E."/>
            <person name="Korb J."/>
            <person name="Zhang G."/>
            <person name="Liebig J."/>
        </authorList>
    </citation>
    <scope>NUCLEOTIDE SEQUENCE [LARGE SCALE GENOMIC DNA]</scope>
    <source>
        <tissue evidence="2">Whole organism</tissue>
    </source>
</reference>
<feature type="region of interest" description="Disordered" evidence="1">
    <location>
        <begin position="96"/>
        <end position="148"/>
    </location>
</feature>
<evidence type="ECO:0000313" key="2">
    <source>
        <dbReference type="EMBL" id="KDR23783.1"/>
    </source>
</evidence>
<name>A0A067RL90_ZOONE</name>
<dbReference type="InParanoid" id="A0A067RL90"/>